<keyword evidence="1" id="KW-0812">Transmembrane</keyword>
<feature type="transmembrane region" description="Helical" evidence="1">
    <location>
        <begin position="294"/>
        <end position="317"/>
    </location>
</feature>
<dbReference type="PANTHER" id="PTHR35394:SF5">
    <property type="entry name" value="DUF3176 DOMAIN-CONTAINING PROTEIN"/>
    <property type="match status" value="1"/>
</dbReference>
<reference evidence="2" key="1">
    <citation type="journal article" date="2021" name="Nat. Commun.">
        <title>Genetic determinants of endophytism in the Arabidopsis root mycobiome.</title>
        <authorList>
            <person name="Mesny F."/>
            <person name="Miyauchi S."/>
            <person name="Thiergart T."/>
            <person name="Pickel B."/>
            <person name="Atanasova L."/>
            <person name="Karlsson M."/>
            <person name="Huettel B."/>
            <person name="Barry K.W."/>
            <person name="Haridas S."/>
            <person name="Chen C."/>
            <person name="Bauer D."/>
            <person name="Andreopoulos W."/>
            <person name="Pangilinan J."/>
            <person name="LaButti K."/>
            <person name="Riley R."/>
            <person name="Lipzen A."/>
            <person name="Clum A."/>
            <person name="Drula E."/>
            <person name="Henrissat B."/>
            <person name="Kohler A."/>
            <person name="Grigoriev I.V."/>
            <person name="Martin F.M."/>
            <person name="Hacquard S."/>
        </authorList>
    </citation>
    <scope>NUCLEOTIDE SEQUENCE</scope>
    <source>
        <strain evidence="2">MPI-CAGE-CH-0243</strain>
    </source>
</reference>
<evidence type="ECO:0000256" key="1">
    <source>
        <dbReference type="SAM" id="Phobius"/>
    </source>
</evidence>
<dbReference type="PANTHER" id="PTHR35394">
    <property type="entry name" value="DUF3176 DOMAIN-CONTAINING PROTEIN"/>
    <property type="match status" value="1"/>
</dbReference>
<evidence type="ECO:0000313" key="3">
    <source>
        <dbReference type="Proteomes" id="UP000700596"/>
    </source>
</evidence>
<name>A0A9P9IJL9_9PLEO</name>
<dbReference type="Proteomes" id="UP000700596">
    <property type="component" value="Unassembled WGS sequence"/>
</dbReference>
<dbReference type="OrthoDB" id="5376804at2759"/>
<accession>A0A9P9IJL9</accession>
<comment type="caution">
    <text evidence="2">The sequence shown here is derived from an EMBL/GenBank/DDBJ whole genome shotgun (WGS) entry which is preliminary data.</text>
</comment>
<keyword evidence="3" id="KW-1185">Reference proteome</keyword>
<proteinExistence type="predicted"/>
<gene>
    <name evidence="2" type="ORF">B0J11DRAFT_581365</name>
</gene>
<dbReference type="AlphaFoldDB" id="A0A9P9IJL9"/>
<organism evidence="2 3">
    <name type="scientific">Dendryphion nanum</name>
    <dbReference type="NCBI Taxonomy" id="256645"/>
    <lineage>
        <taxon>Eukaryota</taxon>
        <taxon>Fungi</taxon>
        <taxon>Dikarya</taxon>
        <taxon>Ascomycota</taxon>
        <taxon>Pezizomycotina</taxon>
        <taxon>Dothideomycetes</taxon>
        <taxon>Pleosporomycetidae</taxon>
        <taxon>Pleosporales</taxon>
        <taxon>Torulaceae</taxon>
        <taxon>Dendryphion</taxon>
    </lineage>
</organism>
<protein>
    <submittedName>
        <fullName evidence="2">Uncharacterized protein</fullName>
    </submittedName>
</protein>
<dbReference type="EMBL" id="JAGMWT010000009">
    <property type="protein sequence ID" value="KAH7122672.1"/>
    <property type="molecule type" value="Genomic_DNA"/>
</dbReference>
<keyword evidence="1" id="KW-1133">Transmembrane helix</keyword>
<evidence type="ECO:0000313" key="2">
    <source>
        <dbReference type="EMBL" id="KAH7122672.1"/>
    </source>
</evidence>
<keyword evidence="1" id="KW-0472">Membrane</keyword>
<sequence>MAYFQNTGGMWRVSTSQTGIKSAIKSKKSSEQDGADWGPWDRYQFVRNVSNSGAILYTNNTDYYYPWLATFRVLQGSFDGNKVVRASKGEECGLWFCVQAYKSFVREGVQTEDIIKTISVYLDSKYLWGSSNRSNSENNWILPLHRVEFEPESLYFDYASVTASSVNVLNRYFDRMFHGTFNLTPSGLTGLYSTSSSEIMTAIHHFNVSTVVRKLVKSMTNHIRTHRPLKDIDTTAVLEPIQCITLPNEVLSGRISQISGINGSTIPIMTAKNSTHLEQIGKAYTSRPFFHVRWAWITLPVLLTMLSPAFVLATILASYESEMPVFGSGLMALVGCHIDGNIRERVGNVSDYDSLKKRLKGVKVEMLHSEKGEGWQLNYVRNGRESGEDGMNIITSKTKEHYHRVLNHMKAREKN</sequence>